<dbReference type="GO" id="GO:0004386">
    <property type="term" value="F:helicase activity"/>
    <property type="evidence" value="ECO:0007669"/>
    <property type="project" value="UniProtKB-KW"/>
</dbReference>
<accession>A0ABT7RS26</accession>
<reference evidence="1 2" key="1">
    <citation type="submission" date="2023-06" db="EMBL/GenBank/DDBJ databases">
        <title>Rhodococcus indonesiensis sp. nov a new member of the Rhodococcus ruber lineage isolated from a sediment of neutral hot spring.</title>
        <authorList>
            <person name="Kusuma A.B."/>
            <person name="Fenylestari G."/>
            <person name="Ammar F."/>
            <person name="Nouioui I."/>
            <person name="Goodfellow M."/>
        </authorList>
    </citation>
    <scope>NUCLEOTIDE SEQUENCE [LARGE SCALE GENOMIC DNA]</scope>
    <source>
        <strain evidence="1 2">CSLK01-03</strain>
    </source>
</reference>
<name>A0ABT7RS26_9NOCA</name>
<keyword evidence="2" id="KW-1185">Reference proteome</keyword>
<keyword evidence="1" id="KW-0067">ATP-binding</keyword>
<dbReference type="EMBL" id="JAUBOF010000083">
    <property type="protein sequence ID" value="MDM7490407.1"/>
    <property type="molecule type" value="Genomic_DNA"/>
</dbReference>
<keyword evidence="1" id="KW-0378">Hydrolase</keyword>
<feature type="non-terminal residue" evidence="1">
    <location>
        <position position="1"/>
    </location>
</feature>
<comment type="caution">
    <text evidence="1">The sequence shown here is derived from an EMBL/GenBank/DDBJ whole genome shotgun (WGS) entry which is preliminary data.</text>
</comment>
<proteinExistence type="predicted"/>
<sequence>PTPPPQVAERVATADSLARLRKELNSLVAMHHHRTGKPHGVIHGELRRQCGGPPTAIATAEQLGDRIALLRQW</sequence>
<evidence type="ECO:0000313" key="1">
    <source>
        <dbReference type="EMBL" id="MDM7490407.1"/>
    </source>
</evidence>
<keyword evidence="1" id="KW-0347">Helicase</keyword>
<evidence type="ECO:0000313" key="2">
    <source>
        <dbReference type="Proteomes" id="UP001233164"/>
    </source>
</evidence>
<keyword evidence="1" id="KW-0547">Nucleotide-binding</keyword>
<dbReference type="Proteomes" id="UP001233164">
    <property type="component" value="Unassembled WGS sequence"/>
</dbReference>
<protein>
    <submittedName>
        <fullName evidence="1">ATP-dependent helicase</fullName>
    </submittedName>
</protein>
<gene>
    <name evidence="1" type="ORF">QT969_19150</name>
</gene>
<organism evidence="1 2">
    <name type="scientific">Rhodococcus indonesiensis</name>
    <dbReference type="NCBI Taxonomy" id="3055869"/>
    <lineage>
        <taxon>Bacteria</taxon>
        <taxon>Bacillati</taxon>
        <taxon>Actinomycetota</taxon>
        <taxon>Actinomycetes</taxon>
        <taxon>Mycobacteriales</taxon>
        <taxon>Nocardiaceae</taxon>
        <taxon>Rhodococcus</taxon>
    </lineage>
</organism>